<dbReference type="GO" id="GO:0006565">
    <property type="term" value="P:L-serine catabolic process"/>
    <property type="evidence" value="ECO:0007669"/>
    <property type="project" value="TreeGrafter"/>
</dbReference>
<dbReference type="CDD" id="cd01562">
    <property type="entry name" value="Thr-dehyd"/>
    <property type="match status" value="1"/>
</dbReference>
<dbReference type="Proteomes" id="UP000050795">
    <property type="component" value="Unassembled WGS sequence"/>
</dbReference>
<dbReference type="PROSITE" id="PS51671">
    <property type="entry name" value="ACT"/>
    <property type="match status" value="1"/>
</dbReference>
<evidence type="ECO:0000313" key="9">
    <source>
        <dbReference type="WBParaSite" id="TREG1_3040.1"/>
    </source>
</evidence>
<evidence type="ECO:0000259" key="7">
    <source>
        <dbReference type="PROSITE" id="PS51671"/>
    </source>
</evidence>
<sequence>MKLLDKMTADQPFISDIPLPSEDDPDLFDANCDPENPRILTFDEVESARQRIKDGIIYTNCKKSRLSSEYGMDIYFKEEFLQVTGSFKERGARNVLLQLTPDEAKRGVIACSAGNHALGLAYHGKLLNIPVTVIMPENASVMKRERCASFGGRVLLKGKNMFESKRYAMKMAKLNNLPLINGYDHPHILAGQGSVGIEILEQVPDVDAIIVPVGGGGLIAGISVAAKAIRPNCMIIAVESENCPGFNQAMLAGKPVYTENFPSCADGLAISMVGVNAFETCRNLVDKVITLNESYIHRAVVRLLEVEKCVVECSGATSLAVIMGDMLPQLVGKKVVCLLSGGNIDTSMLGRVIERGLALEGRLCRFIVVIPDQPGCIADLCVLLKQIGVSIKDISQDRTWLKSSVFEVQVKCICETRDSVQASDLEEALKAKYKHVVWGDDSIW</sequence>
<dbReference type="Gene3D" id="3.40.50.1100">
    <property type="match status" value="2"/>
</dbReference>
<organism evidence="8 9">
    <name type="scientific">Trichobilharzia regenti</name>
    <name type="common">Nasal bird schistosome</name>
    <dbReference type="NCBI Taxonomy" id="157069"/>
    <lineage>
        <taxon>Eukaryota</taxon>
        <taxon>Metazoa</taxon>
        <taxon>Spiralia</taxon>
        <taxon>Lophotrochozoa</taxon>
        <taxon>Platyhelminthes</taxon>
        <taxon>Trematoda</taxon>
        <taxon>Digenea</taxon>
        <taxon>Strigeidida</taxon>
        <taxon>Schistosomatoidea</taxon>
        <taxon>Schistosomatidae</taxon>
        <taxon>Trichobilharzia</taxon>
    </lineage>
</organism>
<proteinExistence type="inferred from homology"/>
<keyword evidence="3" id="KW-0663">Pyridoxal phosphate</keyword>
<dbReference type="CDD" id="cd04886">
    <property type="entry name" value="ACT_ThrD-II-like"/>
    <property type="match status" value="1"/>
</dbReference>
<evidence type="ECO:0000256" key="1">
    <source>
        <dbReference type="ARBA" id="ARBA00001933"/>
    </source>
</evidence>
<evidence type="ECO:0000256" key="4">
    <source>
        <dbReference type="ARBA" id="ARBA00023239"/>
    </source>
</evidence>
<dbReference type="InterPro" id="IPR050147">
    <property type="entry name" value="Ser/Thr_Dehydratase"/>
</dbReference>
<dbReference type="InterPro" id="IPR036052">
    <property type="entry name" value="TrpB-like_PALP_sf"/>
</dbReference>
<reference evidence="9" key="2">
    <citation type="submission" date="2023-11" db="UniProtKB">
        <authorList>
            <consortium name="WormBaseParasite"/>
        </authorList>
    </citation>
    <scope>IDENTIFICATION</scope>
</reference>
<protein>
    <recommendedName>
        <fullName evidence="5">L-serine deaminase</fullName>
    </recommendedName>
    <alternativeName>
        <fullName evidence="6">L-threonine dehydratase</fullName>
    </alternativeName>
</protein>
<dbReference type="PANTHER" id="PTHR48078:SF19">
    <property type="entry name" value="ACT DOMAIN-CONTAINING PROTEIN"/>
    <property type="match status" value="1"/>
</dbReference>
<dbReference type="GO" id="GO:0003941">
    <property type="term" value="F:L-serine ammonia-lyase activity"/>
    <property type="evidence" value="ECO:0007669"/>
    <property type="project" value="TreeGrafter"/>
</dbReference>
<reference evidence="8" key="1">
    <citation type="submission" date="2022-06" db="EMBL/GenBank/DDBJ databases">
        <authorList>
            <person name="Berger JAMES D."/>
            <person name="Berger JAMES D."/>
        </authorList>
    </citation>
    <scope>NUCLEOTIDE SEQUENCE [LARGE SCALE GENOMIC DNA]</scope>
</reference>
<evidence type="ECO:0000256" key="5">
    <source>
        <dbReference type="ARBA" id="ARBA00041766"/>
    </source>
</evidence>
<dbReference type="InterPro" id="IPR044561">
    <property type="entry name" value="ACT_ThrD-II-like"/>
</dbReference>
<dbReference type="FunFam" id="3.40.50.1100:FF:000007">
    <property type="entry name" value="L-threonine dehydratase catabolic TdcB"/>
    <property type="match status" value="1"/>
</dbReference>
<evidence type="ECO:0000256" key="6">
    <source>
        <dbReference type="ARBA" id="ARBA00042605"/>
    </source>
</evidence>
<dbReference type="GO" id="GO:0006567">
    <property type="term" value="P:L-threonine catabolic process"/>
    <property type="evidence" value="ECO:0007669"/>
    <property type="project" value="TreeGrafter"/>
</dbReference>
<keyword evidence="4" id="KW-0456">Lyase</keyword>
<dbReference type="InterPro" id="IPR002912">
    <property type="entry name" value="ACT_dom"/>
</dbReference>
<dbReference type="WBParaSite" id="TREG1_3040.1">
    <property type="protein sequence ID" value="TREG1_3040.1"/>
    <property type="gene ID" value="TREG1_3040"/>
</dbReference>
<accession>A0AA85JHA5</accession>
<dbReference type="AlphaFoldDB" id="A0AA85JHA5"/>
<evidence type="ECO:0000256" key="3">
    <source>
        <dbReference type="ARBA" id="ARBA00022898"/>
    </source>
</evidence>
<comment type="similarity">
    <text evidence="2">Belongs to the serine/threonine dehydratase family.</text>
</comment>
<keyword evidence="8" id="KW-1185">Reference proteome</keyword>
<comment type="cofactor">
    <cofactor evidence="1">
        <name>pyridoxal 5'-phosphate</name>
        <dbReference type="ChEBI" id="CHEBI:597326"/>
    </cofactor>
</comment>
<dbReference type="GO" id="GO:0004794">
    <property type="term" value="F:threonine deaminase activity"/>
    <property type="evidence" value="ECO:0007669"/>
    <property type="project" value="TreeGrafter"/>
</dbReference>
<dbReference type="PANTHER" id="PTHR48078">
    <property type="entry name" value="THREONINE DEHYDRATASE, MITOCHONDRIAL-RELATED"/>
    <property type="match status" value="1"/>
</dbReference>
<name>A0AA85JHA5_TRIRE</name>
<dbReference type="Pfam" id="PF00291">
    <property type="entry name" value="PALP"/>
    <property type="match status" value="1"/>
</dbReference>
<feature type="domain" description="ACT" evidence="7">
    <location>
        <begin position="365"/>
        <end position="444"/>
    </location>
</feature>
<dbReference type="SUPFAM" id="SSF53686">
    <property type="entry name" value="Tryptophan synthase beta subunit-like PLP-dependent enzymes"/>
    <property type="match status" value="1"/>
</dbReference>
<evidence type="ECO:0000256" key="2">
    <source>
        <dbReference type="ARBA" id="ARBA00010869"/>
    </source>
</evidence>
<dbReference type="GO" id="GO:0009097">
    <property type="term" value="P:isoleucine biosynthetic process"/>
    <property type="evidence" value="ECO:0007669"/>
    <property type="project" value="TreeGrafter"/>
</dbReference>
<evidence type="ECO:0000313" key="8">
    <source>
        <dbReference type="Proteomes" id="UP000050795"/>
    </source>
</evidence>
<dbReference type="InterPro" id="IPR001926">
    <property type="entry name" value="TrpB-like_PALP"/>
</dbReference>